<dbReference type="Proteomes" id="UP000199226">
    <property type="component" value="Unassembled WGS sequence"/>
</dbReference>
<feature type="chain" id="PRO_5011621222" description="Lipocalin-like domain-containing protein" evidence="1">
    <location>
        <begin position="21"/>
        <end position="136"/>
    </location>
</feature>
<evidence type="ECO:0000313" key="2">
    <source>
        <dbReference type="EMBL" id="SDM69695.1"/>
    </source>
</evidence>
<reference evidence="3" key="1">
    <citation type="submission" date="2016-10" db="EMBL/GenBank/DDBJ databases">
        <authorList>
            <person name="Varghese N."/>
            <person name="Submissions S."/>
        </authorList>
    </citation>
    <scope>NUCLEOTIDE SEQUENCE [LARGE SCALE GENOMIC DNA]</scope>
    <source>
        <strain evidence="3">DSM 24536</strain>
    </source>
</reference>
<evidence type="ECO:0000313" key="3">
    <source>
        <dbReference type="Proteomes" id="UP000199226"/>
    </source>
</evidence>
<protein>
    <recommendedName>
        <fullName evidence="4">Lipocalin-like domain-containing protein</fullName>
    </recommendedName>
</protein>
<evidence type="ECO:0008006" key="4">
    <source>
        <dbReference type="Google" id="ProtNLM"/>
    </source>
</evidence>
<dbReference type="AlphaFoldDB" id="A0A1G9VCV1"/>
<accession>A0A1G9VCV1</accession>
<feature type="signal peptide" evidence="1">
    <location>
        <begin position="1"/>
        <end position="20"/>
    </location>
</feature>
<dbReference type="OrthoDB" id="958110at2"/>
<name>A0A1G9VCV1_9SPHI</name>
<gene>
    <name evidence="2" type="ORF">SAMN05421813_12016</name>
</gene>
<keyword evidence="3" id="KW-1185">Reference proteome</keyword>
<dbReference type="EMBL" id="FNHH01000020">
    <property type="protein sequence ID" value="SDM69695.1"/>
    <property type="molecule type" value="Genomic_DNA"/>
</dbReference>
<evidence type="ECO:0000256" key="1">
    <source>
        <dbReference type="SAM" id="SignalP"/>
    </source>
</evidence>
<dbReference type="RefSeq" id="WP_143007750.1">
    <property type="nucleotide sequence ID" value="NZ_FNHH01000020.1"/>
</dbReference>
<proteinExistence type="predicted"/>
<sequence>MKSIIITLFISLTGTLSTFAQCEENAMLNTSKTNLADPSGEPIGVKDERTVLRFSKTAIMLNIDGVDRGELKIVSQSCNWTVPYKEGKSVIKAKLNDWDYTLTIEGKEGRVNLHVVKNESDDSILSMTVDKFEKMN</sequence>
<keyword evidence="1" id="KW-0732">Signal</keyword>
<organism evidence="2 3">
    <name type="scientific">Daejeonella rubra</name>
    <dbReference type="NCBI Taxonomy" id="990371"/>
    <lineage>
        <taxon>Bacteria</taxon>
        <taxon>Pseudomonadati</taxon>
        <taxon>Bacteroidota</taxon>
        <taxon>Sphingobacteriia</taxon>
        <taxon>Sphingobacteriales</taxon>
        <taxon>Sphingobacteriaceae</taxon>
        <taxon>Daejeonella</taxon>
    </lineage>
</organism>